<dbReference type="GeneID" id="113499986"/>
<evidence type="ECO:0000256" key="6">
    <source>
        <dbReference type="ARBA" id="ARBA00023170"/>
    </source>
</evidence>
<keyword evidence="4 8" id="KW-1133">Transmembrane helix</keyword>
<evidence type="ECO:0000256" key="5">
    <source>
        <dbReference type="ARBA" id="ARBA00023136"/>
    </source>
</evidence>
<dbReference type="GO" id="GO:0005886">
    <property type="term" value="C:plasma membrane"/>
    <property type="evidence" value="ECO:0007669"/>
    <property type="project" value="UniProtKB-SubCell"/>
</dbReference>
<evidence type="ECO:0000256" key="7">
    <source>
        <dbReference type="ARBA" id="ARBA00023180"/>
    </source>
</evidence>
<accession>A0A7E5W7F0</accession>
<dbReference type="FunCoup" id="A0A7E5W7F0">
    <property type="interactions" value="25"/>
</dbReference>
<proteinExistence type="predicted"/>
<evidence type="ECO:0000256" key="4">
    <source>
        <dbReference type="ARBA" id="ARBA00022989"/>
    </source>
</evidence>
<keyword evidence="3 8" id="KW-0812">Transmembrane</keyword>
<evidence type="ECO:0000256" key="1">
    <source>
        <dbReference type="ARBA" id="ARBA00004651"/>
    </source>
</evidence>
<evidence type="ECO:0000313" key="10">
    <source>
        <dbReference type="RefSeq" id="XP_026736422.1"/>
    </source>
</evidence>
<keyword evidence="2" id="KW-1003">Cell membrane</keyword>
<dbReference type="InParanoid" id="A0A7E5W7F0"/>
<dbReference type="RefSeq" id="XP_026736422.1">
    <property type="nucleotide sequence ID" value="XM_026880621.1"/>
</dbReference>
<dbReference type="OrthoDB" id="330671at2759"/>
<feature type="transmembrane region" description="Helical" evidence="8">
    <location>
        <begin position="538"/>
        <end position="563"/>
    </location>
</feature>
<dbReference type="InterPro" id="IPR052192">
    <property type="entry name" value="Insect_Ionotropic_Sensory_Rcpt"/>
</dbReference>
<keyword evidence="9" id="KW-1185">Reference proteome</keyword>
<organism evidence="9 10">
    <name type="scientific">Trichoplusia ni</name>
    <name type="common">Cabbage looper</name>
    <dbReference type="NCBI Taxonomy" id="7111"/>
    <lineage>
        <taxon>Eukaryota</taxon>
        <taxon>Metazoa</taxon>
        <taxon>Ecdysozoa</taxon>
        <taxon>Arthropoda</taxon>
        <taxon>Hexapoda</taxon>
        <taxon>Insecta</taxon>
        <taxon>Pterygota</taxon>
        <taxon>Neoptera</taxon>
        <taxon>Endopterygota</taxon>
        <taxon>Lepidoptera</taxon>
        <taxon>Glossata</taxon>
        <taxon>Ditrysia</taxon>
        <taxon>Noctuoidea</taxon>
        <taxon>Noctuidae</taxon>
        <taxon>Plusiinae</taxon>
        <taxon>Trichoplusia</taxon>
    </lineage>
</organism>
<gene>
    <name evidence="10" type="primary">LOC113499986</name>
</gene>
<dbReference type="SUPFAM" id="SSF53850">
    <property type="entry name" value="Periplasmic binding protein-like II"/>
    <property type="match status" value="1"/>
</dbReference>
<evidence type="ECO:0000256" key="8">
    <source>
        <dbReference type="SAM" id="Phobius"/>
    </source>
</evidence>
<dbReference type="PANTHER" id="PTHR42643:SF24">
    <property type="entry name" value="IONOTROPIC RECEPTOR 60A"/>
    <property type="match status" value="1"/>
</dbReference>
<keyword evidence="7" id="KW-0325">Glycoprotein</keyword>
<dbReference type="Proteomes" id="UP000322000">
    <property type="component" value="Chromosome 13"/>
</dbReference>
<keyword evidence="5 8" id="KW-0472">Membrane</keyword>
<evidence type="ECO:0000313" key="9">
    <source>
        <dbReference type="Proteomes" id="UP000322000"/>
    </source>
</evidence>
<evidence type="ECO:0000256" key="2">
    <source>
        <dbReference type="ARBA" id="ARBA00022475"/>
    </source>
</evidence>
<dbReference type="PANTHER" id="PTHR42643">
    <property type="entry name" value="IONOTROPIC RECEPTOR 20A-RELATED"/>
    <property type="match status" value="1"/>
</dbReference>
<comment type="subcellular location">
    <subcellularLocation>
        <location evidence="1">Cell membrane</location>
        <topology evidence="1">Multi-pass membrane protein</topology>
    </subcellularLocation>
</comment>
<evidence type="ECO:0000256" key="3">
    <source>
        <dbReference type="ARBA" id="ARBA00022692"/>
    </source>
</evidence>
<dbReference type="KEGG" id="tnl:113499986"/>
<reference evidence="10" key="1">
    <citation type="submission" date="2025-08" db="UniProtKB">
        <authorList>
            <consortium name="RefSeq"/>
        </authorList>
    </citation>
    <scope>IDENTIFICATION</scope>
</reference>
<keyword evidence="6" id="KW-0675">Receptor</keyword>
<sequence length="577" mass="67347">MLIRYSPNIVVISCQDFSHFEEMLLKVITTLYWNPLANVIIYYQKYEERENIAKIFFALWYHKAINAIIVQYDDLQETMIISDYTPYITNSTSMKNLFGCWTARKISLTVLNFQEGIVCVEKCHNVTIHSELRAFHLGTCIGFNKRTVLYKDVDILKSVELFTDRSKNYNGFMFRAYTTEVEPFFIITADNNGSFTIGARDGIIWNTMSKLMNFGIDLSPSLDVMKKPFDFELNIEQIFAFSRRKGDLYLIPIYIFDIILVEIDFTFPYKESGVCIMSNRAGFNTSFIDVGDTDGFQASQLSVWLGIIGMWITFTLYKWAELGRLTFNQVGKDFLNTVRNILSLNLCNPPKRNSFRIFLTITTWSIFVINFSTQAKIISFLTAAKRGQEIETFEDVIEKGYPIQGMSSPDLILPETEEKFQIINQRLIPSQDIFGCVKRMTNDSHRFCLIDCAIGRYLERNRLNEKGEQYLHIAKKDRMHSHYLNMLLPKHSPMTNRFNKYMMMFVEAGLIKKWEQYRYTDIKQEATMKPLGMNEINVIFQIYVSCVGFTCIIFLVEIIMYNVNKMVNKYSKSKKMN</sequence>
<protein>
    <submittedName>
        <fullName evidence="10">Uncharacterized protein LOC113499986</fullName>
    </submittedName>
</protein>
<name>A0A7E5W7F0_TRINI</name>
<dbReference type="AlphaFoldDB" id="A0A7E5W7F0"/>